<organism evidence="2 3">
    <name type="scientific">Candida boidinii</name>
    <name type="common">Yeast</name>
    <dbReference type="NCBI Taxonomy" id="5477"/>
    <lineage>
        <taxon>Eukaryota</taxon>
        <taxon>Fungi</taxon>
        <taxon>Dikarya</taxon>
        <taxon>Ascomycota</taxon>
        <taxon>Saccharomycotina</taxon>
        <taxon>Pichiomycetes</taxon>
        <taxon>Pichiales</taxon>
        <taxon>Pichiaceae</taxon>
        <taxon>Ogataea</taxon>
        <taxon>Ogataea/Candida clade</taxon>
    </lineage>
</organism>
<gene>
    <name evidence="2" type="ORF">Cboi02_000080400</name>
</gene>
<evidence type="ECO:0000256" key="1">
    <source>
        <dbReference type="SAM" id="MobiDB-lite"/>
    </source>
</evidence>
<name>A0A9W6SUC2_CANBO</name>
<dbReference type="EMBL" id="BSXN01000163">
    <property type="protein sequence ID" value="GME67380.1"/>
    <property type="molecule type" value="Genomic_DNA"/>
</dbReference>
<feature type="compositionally biased region" description="Polar residues" evidence="1">
    <location>
        <begin position="1"/>
        <end position="28"/>
    </location>
</feature>
<dbReference type="AlphaFoldDB" id="A0A9W6SUC2"/>
<comment type="caution">
    <text evidence="2">The sequence shown here is derived from an EMBL/GenBank/DDBJ whole genome shotgun (WGS) entry which is preliminary data.</text>
</comment>
<evidence type="ECO:0000313" key="2">
    <source>
        <dbReference type="EMBL" id="GME67380.1"/>
    </source>
</evidence>
<feature type="region of interest" description="Disordered" evidence="1">
    <location>
        <begin position="1"/>
        <end position="32"/>
    </location>
</feature>
<reference evidence="2" key="1">
    <citation type="submission" date="2023-04" db="EMBL/GenBank/DDBJ databases">
        <title>Candida boidinii NBRC 10035.</title>
        <authorList>
            <person name="Ichikawa N."/>
            <person name="Sato H."/>
            <person name="Tonouchi N."/>
        </authorList>
    </citation>
    <scope>NUCLEOTIDE SEQUENCE</scope>
    <source>
        <strain evidence="2">NBRC 10035</strain>
    </source>
</reference>
<dbReference type="Proteomes" id="UP001165120">
    <property type="component" value="Unassembled WGS sequence"/>
</dbReference>
<protein>
    <submittedName>
        <fullName evidence="2">Unnamed protein product</fullName>
    </submittedName>
</protein>
<proteinExistence type="predicted"/>
<accession>A0A9W6SUC2</accession>
<evidence type="ECO:0000313" key="3">
    <source>
        <dbReference type="Proteomes" id="UP001165120"/>
    </source>
</evidence>
<sequence length="156" mass="17451">MTSTNLEIEGNTSNHKYNSTPQSSSPNKSYHPVSLPAEGSWASVAGAGLVTKPRSRATAPEDAYYSAMKTPIPYQLKSQIAIFRNQLNKTTVSSVDGKPIDIEHLKSCLRQLEEKARFTPELETRIITITYLTHSKISTEFIIKPLYQHQHSTKMT</sequence>
<keyword evidence="3" id="KW-1185">Reference proteome</keyword>